<protein>
    <submittedName>
        <fullName evidence="1">Uncharacterized protein</fullName>
    </submittedName>
</protein>
<proteinExistence type="predicted"/>
<name>A0AAU8EEQ2_9VIRU</name>
<reference evidence="1" key="1">
    <citation type="submission" date="2024-05" db="EMBL/GenBank/DDBJ databases">
        <authorList>
            <person name="Ferriol-Gonzalez C."/>
            <person name="Concha-Eloko R."/>
            <person name="Bernabeu-Gimeno M."/>
            <person name="Fernandez-Cuenca F."/>
            <person name="Canada-Garcia J.E."/>
            <person name="Garcia-Cobos S."/>
            <person name="Sanjuan R."/>
            <person name="Domingo-Calap P."/>
        </authorList>
    </citation>
    <scope>NUCLEOTIDE SEQUENCE</scope>
</reference>
<sequence length="143" mass="15906">MSIPSLVTALKSADWSSVSTEDKALIWAAILKLEEAEKDGNYRARATKAEQENADLRNKIAHPPYKGLQTTVTQMLKLPANAPLNEIANTLKWLRDNKDLYEAGREARALTAKERQEILDIGVAAGKQIVIDKLLNLQRKGEL</sequence>
<organism evidence="1">
    <name type="scientific">Klebsiella phage vB_Kpn2-P2</name>
    <dbReference type="NCBI Taxonomy" id="3230849"/>
    <lineage>
        <taxon>Viruses</taxon>
    </lineage>
</organism>
<dbReference type="EMBL" id="PP848851">
    <property type="protein sequence ID" value="XCG96911.1"/>
    <property type="molecule type" value="Genomic_DNA"/>
</dbReference>
<evidence type="ECO:0000313" key="1">
    <source>
        <dbReference type="EMBL" id="XCG96911.1"/>
    </source>
</evidence>
<accession>A0AAU8EEQ2</accession>
<gene>
    <name evidence="1" type="ORF">vBKpn2P2_63</name>
</gene>